<dbReference type="Gene3D" id="2.60.40.790">
    <property type="match status" value="1"/>
</dbReference>
<dbReference type="PANTHER" id="PTHR11527">
    <property type="entry name" value="HEAT-SHOCK PROTEIN 20 FAMILY MEMBER"/>
    <property type="match status" value="1"/>
</dbReference>
<sequence>MSIIRYSPQWDPFAEMDDAFSRLPALNQSMRAFMPAMDVYETDSAVVAETSLAGVNPEDVKVSVEKGVLTVQGESKKEHEVDDKNYYRKEVRSGAFFRQVALPTAVKEDEVKAEFEDGILKITCPKLQKTASKKVEVKIVKKSKK</sequence>
<dbReference type="InterPro" id="IPR002068">
    <property type="entry name" value="A-crystallin/Hsp20_dom"/>
</dbReference>
<dbReference type="InterPro" id="IPR008978">
    <property type="entry name" value="HSP20-like_chaperone"/>
</dbReference>
<dbReference type="STRING" id="1798709.A2538_03655"/>
<gene>
    <name evidence="4" type="ORF">A2538_03655</name>
</gene>
<dbReference type="InterPro" id="IPR031107">
    <property type="entry name" value="Small_HSP"/>
</dbReference>
<dbReference type="Proteomes" id="UP000178254">
    <property type="component" value="Unassembled WGS sequence"/>
</dbReference>
<dbReference type="PROSITE" id="PS01031">
    <property type="entry name" value="SHSP"/>
    <property type="match status" value="1"/>
</dbReference>
<accession>A0A1F6PDB3</accession>
<dbReference type="CDD" id="cd06464">
    <property type="entry name" value="ACD_sHsps-like"/>
    <property type="match status" value="1"/>
</dbReference>
<evidence type="ECO:0000259" key="3">
    <source>
        <dbReference type="PROSITE" id="PS01031"/>
    </source>
</evidence>
<dbReference type="AlphaFoldDB" id="A0A1F6PDB3"/>
<comment type="caution">
    <text evidence="4">The sequence shown here is derived from an EMBL/GenBank/DDBJ whole genome shotgun (WGS) entry which is preliminary data.</text>
</comment>
<protein>
    <recommendedName>
        <fullName evidence="3">SHSP domain-containing protein</fullName>
    </recommendedName>
</protein>
<dbReference type="EMBL" id="MFRE01000015">
    <property type="protein sequence ID" value="OGH93934.1"/>
    <property type="molecule type" value="Genomic_DNA"/>
</dbReference>
<evidence type="ECO:0000313" key="4">
    <source>
        <dbReference type="EMBL" id="OGH93934.1"/>
    </source>
</evidence>
<evidence type="ECO:0000313" key="5">
    <source>
        <dbReference type="Proteomes" id="UP000178254"/>
    </source>
</evidence>
<organism evidence="4 5">
    <name type="scientific">Candidatus Magasanikbacteria bacterium RIFOXYD2_FULL_41_14</name>
    <dbReference type="NCBI Taxonomy" id="1798709"/>
    <lineage>
        <taxon>Bacteria</taxon>
        <taxon>Candidatus Magasanikiibacteriota</taxon>
    </lineage>
</organism>
<feature type="domain" description="SHSP" evidence="3">
    <location>
        <begin position="28"/>
        <end position="140"/>
    </location>
</feature>
<proteinExistence type="inferred from homology"/>
<dbReference type="SUPFAM" id="SSF49764">
    <property type="entry name" value="HSP20-like chaperones"/>
    <property type="match status" value="1"/>
</dbReference>
<evidence type="ECO:0000256" key="2">
    <source>
        <dbReference type="RuleBase" id="RU003616"/>
    </source>
</evidence>
<evidence type="ECO:0000256" key="1">
    <source>
        <dbReference type="PROSITE-ProRule" id="PRU00285"/>
    </source>
</evidence>
<dbReference type="Pfam" id="PF00011">
    <property type="entry name" value="HSP20"/>
    <property type="match status" value="1"/>
</dbReference>
<name>A0A1F6PDB3_9BACT</name>
<comment type="similarity">
    <text evidence="1 2">Belongs to the small heat shock protein (HSP20) family.</text>
</comment>
<reference evidence="4 5" key="1">
    <citation type="journal article" date="2016" name="Nat. Commun.">
        <title>Thousands of microbial genomes shed light on interconnected biogeochemical processes in an aquifer system.</title>
        <authorList>
            <person name="Anantharaman K."/>
            <person name="Brown C.T."/>
            <person name="Hug L.A."/>
            <person name="Sharon I."/>
            <person name="Castelle C.J."/>
            <person name="Probst A.J."/>
            <person name="Thomas B.C."/>
            <person name="Singh A."/>
            <person name="Wilkins M.J."/>
            <person name="Karaoz U."/>
            <person name="Brodie E.L."/>
            <person name="Williams K.H."/>
            <person name="Hubbard S.S."/>
            <person name="Banfield J.F."/>
        </authorList>
    </citation>
    <scope>NUCLEOTIDE SEQUENCE [LARGE SCALE GENOMIC DNA]</scope>
</reference>